<keyword evidence="2" id="KW-1185">Reference proteome</keyword>
<accession>A0A0J1BMD1</accession>
<evidence type="ECO:0000313" key="1">
    <source>
        <dbReference type="EMBL" id="KLU07608.1"/>
    </source>
</evidence>
<name>A0A0J1BMD1_RHOIS</name>
<reference evidence="1" key="1">
    <citation type="submission" date="2015-05" db="EMBL/GenBank/DDBJ databases">
        <title>Permanent draft genome of Rhodopirellula islandicus K833.</title>
        <authorList>
            <person name="Kizina J."/>
            <person name="Richter M."/>
            <person name="Glockner F.O."/>
            <person name="Harder J."/>
        </authorList>
    </citation>
    <scope>NUCLEOTIDE SEQUENCE [LARGE SCALE GENOMIC DNA]</scope>
    <source>
        <strain evidence="1">K833</strain>
    </source>
</reference>
<evidence type="ECO:0000313" key="2">
    <source>
        <dbReference type="Proteomes" id="UP000036367"/>
    </source>
</evidence>
<sequence length="45" mass="5317">MHLASADCNRSKTWTSQPMVENEQLVTLVVIRERMEQTWQNRNAN</sequence>
<gene>
    <name evidence="1" type="ORF">RISK_000686</name>
</gene>
<proteinExistence type="predicted"/>
<dbReference type="AlphaFoldDB" id="A0A0J1BMD1"/>
<dbReference type="Proteomes" id="UP000036367">
    <property type="component" value="Unassembled WGS sequence"/>
</dbReference>
<dbReference type="EMBL" id="LECT01000006">
    <property type="protein sequence ID" value="KLU07608.1"/>
    <property type="molecule type" value="Genomic_DNA"/>
</dbReference>
<dbReference type="STRING" id="595434.RISK_000686"/>
<protein>
    <submittedName>
        <fullName evidence="1">Uncharacterized protein</fullName>
    </submittedName>
</protein>
<comment type="caution">
    <text evidence="1">The sequence shown here is derived from an EMBL/GenBank/DDBJ whole genome shotgun (WGS) entry which is preliminary data.</text>
</comment>
<organism evidence="1 2">
    <name type="scientific">Rhodopirellula islandica</name>
    <dbReference type="NCBI Taxonomy" id="595434"/>
    <lineage>
        <taxon>Bacteria</taxon>
        <taxon>Pseudomonadati</taxon>
        <taxon>Planctomycetota</taxon>
        <taxon>Planctomycetia</taxon>
        <taxon>Pirellulales</taxon>
        <taxon>Pirellulaceae</taxon>
        <taxon>Rhodopirellula</taxon>
    </lineage>
</organism>